<organism evidence="1 2">
    <name type="scientific">Synchytrium endobioticum</name>
    <dbReference type="NCBI Taxonomy" id="286115"/>
    <lineage>
        <taxon>Eukaryota</taxon>
        <taxon>Fungi</taxon>
        <taxon>Fungi incertae sedis</taxon>
        <taxon>Chytridiomycota</taxon>
        <taxon>Chytridiomycota incertae sedis</taxon>
        <taxon>Chytridiomycetes</taxon>
        <taxon>Synchytriales</taxon>
        <taxon>Synchytriaceae</taxon>
        <taxon>Synchytrium</taxon>
    </lineage>
</organism>
<accession>A0A507DQB2</accession>
<sequence length="94" mass="10325">MARLTPRAGIIICGLHDLAHSSTTPIAIKTYISNIISRPLVEQRSSVHSIEQQRKRTQIGAHYTCAHQLHQACSLPPYSSITIASPSLTKIIQP</sequence>
<dbReference type="VEuPathDB" id="FungiDB:SeMB42_g00781"/>
<keyword evidence="2" id="KW-1185">Reference proteome</keyword>
<dbReference type="AlphaFoldDB" id="A0A507DQB2"/>
<dbReference type="EMBL" id="QEAN01000017">
    <property type="protein sequence ID" value="TPX53425.1"/>
    <property type="molecule type" value="Genomic_DNA"/>
</dbReference>
<dbReference type="Proteomes" id="UP000317494">
    <property type="component" value="Unassembled WGS sequence"/>
</dbReference>
<comment type="caution">
    <text evidence="1">The sequence shown here is derived from an EMBL/GenBank/DDBJ whole genome shotgun (WGS) entry which is preliminary data.</text>
</comment>
<gene>
    <name evidence="1" type="ORF">SeMB42_g00781</name>
</gene>
<proteinExistence type="predicted"/>
<evidence type="ECO:0000313" key="2">
    <source>
        <dbReference type="Proteomes" id="UP000317494"/>
    </source>
</evidence>
<name>A0A507DQB2_9FUNG</name>
<reference evidence="1 2" key="1">
    <citation type="journal article" date="2019" name="Sci. Rep.">
        <title>Comparative genomics of chytrid fungi reveal insights into the obligate biotrophic and pathogenic lifestyle of Synchytrium endobioticum.</title>
        <authorList>
            <person name="van de Vossenberg B.T.L.H."/>
            <person name="Warris S."/>
            <person name="Nguyen H.D.T."/>
            <person name="van Gent-Pelzer M.P.E."/>
            <person name="Joly D.L."/>
            <person name="van de Geest H.C."/>
            <person name="Bonants P.J.M."/>
            <person name="Smith D.S."/>
            <person name="Levesque C.A."/>
            <person name="van der Lee T.A.J."/>
        </authorList>
    </citation>
    <scope>NUCLEOTIDE SEQUENCE [LARGE SCALE GENOMIC DNA]</scope>
    <source>
        <strain evidence="1 2">MB42</strain>
    </source>
</reference>
<protein>
    <submittedName>
        <fullName evidence="1">Uncharacterized protein</fullName>
    </submittedName>
</protein>
<evidence type="ECO:0000313" key="1">
    <source>
        <dbReference type="EMBL" id="TPX53425.1"/>
    </source>
</evidence>